<name>A0AAV7SE36_PLEWA</name>
<protein>
    <recommendedName>
        <fullName evidence="5">ZP domain-containing protein</fullName>
    </recommendedName>
</protein>
<dbReference type="PANTHER" id="PTHR14002:SF60">
    <property type="entry name" value="ZP DOMAIN-CONTAINING PROTEIN"/>
    <property type="match status" value="1"/>
</dbReference>
<gene>
    <name evidence="6" type="ORF">NDU88_002564</name>
</gene>
<sequence>MWQDCFDLTEDPYPSGEIICGSGTPTNQEAVTSGQHTTRSKGSNLGTTRKADAGGRVAVTNNPPTADETEQLRSIEHKEYFGGSEFPVFCNLEFMKLNVSKAYLHSLIQQNVKLVLNDGSCSINNTETDYYEVTVLFDFPFCGGQMLINETHIIFQHHLQNTYDQDIVITRGDFTLIWQCVYLRDKILTIHDGAFTSIRSLVNEKVQSGMKVTRLSKVLLLYVITLYKDDSFSPQSAVNQSVTFALSETLHIEVKAKTIDINLNKTFHLEVVSCWATMTPDPEKGQKYYFLQNSCPTDSSFKWHTPNGAASFSRFSVQMFVFASMKESPIYLHCSSNFCSSEKPRDCLTECHNSEGSRPELLRVNAMAVNSMISAVPITMRPSSTLTDFGGRLSSWNRSILTTVCGIVGLLTMLFFGIKIITMVLHCQQNRKTYPKGRNPW</sequence>
<evidence type="ECO:0000313" key="7">
    <source>
        <dbReference type="Proteomes" id="UP001066276"/>
    </source>
</evidence>
<dbReference type="Gene3D" id="2.60.40.3210">
    <property type="entry name" value="Zona pellucida, ZP-N domain"/>
    <property type="match status" value="1"/>
</dbReference>
<keyword evidence="4" id="KW-0472">Membrane</keyword>
<evidence type="ECO:0000256" key="4">
    <source>
        <dbReference type="SAM" id="Phobius"/>
    </source>
</evidence>
<evidence type="ECO:0000256" key="2">
    <source>
        <dbReference type="ARBA" id="ARBA00023157"/>
    </source>
</evidence>
<evidence type="ECO:0000256" key="1">
    <source>
        <dbReference type="ARBA" id="ARBA00022729"/>
    </source>
</evidence>
<keyword evidence="1" id="KW-0732">Signal</keyword>
<dbReference type="PROSITE" id="PS51034">
    <property type="entry name" value="ZP_2"/>
    <property type="match status" value="1"/>
</dbReference>
<dbReference type="InterPro" id="IPR055356">
    <property type="entry name" value="ZP-N"/>
</dbReference>
<reference evidence="6" key="1">
    <citation type="journal article" date="2022" name="bioRxiv">
        <title>Sequencing and chromosome-scale assembly of the giantPleurodeles waltlgenome.</title>
        <authorList>
            <person name="Brown T."/>
            <person name="Elewa A."/>
            <person name="Iarovenko S."/>
            <person name="Subramanian E."/>
            <person name="Araus A.J."/>
            <person name="Petzold A."/>
            <person name="Susuki M."/>
            <person name="Suzuki K.-i.T."/>
            <person name="Hayashi T."/>
            <person name="Toyoda A."/>
            <person name="Oliveira C."/>
            <person name="Osipova E."/>
            <person name="Leigh N.D."/>
            <person name="Simon A."/>
            <person name="Yun M.H."/>
        </authorList>
    </citation>
    <scope>NUCLEOTIDE SEQUENCE</scope>
    <source>
        <strain evidence="6">20211129_DDA</strain>
        <tissue evidence="6">Liver</tissue>
    </source>
</reference>
<dbReference type="InterPro" id="IPR042235">
    <property type="entry name" value="ZP-C_dom"/>
</dbReference>
<evidence type="ECO:0000259" key="5">
    <source>
        <dbReference type="PROSITE" id="PS51034"/>
    </source>
</evidence>
<dbReference type="AlphaFoldDB" id="A0AAV7SE36"/>
<accession>A0AAV7SE36</accession>
<keyword evidence="7" id="KW-1185">Reference proteome</keyword>
<feature type="compositionally biased region" description="Polar residues" evidence="3">
    <location>
        <begin position="24"/>
        <end position="47"/>
    </location>
</feature>
<keyword evidence="4" id="KW-0812">Transmembrane</keyword>
<dbReference type="Pfam" id="PF00100">
    <property type="entry name" value="Zona_pellucida"/>
    <property type="match status" value="1"/>
</dbReference>
<dbReference type="Proteomes" id="UP001066276">
    <property type="component" value="Chromosome 4_2"/>
</dbReference>
<feature type="domain" description="ZP" evidence="5">
    <location>
        <begin position="89"/>
        <end position="358"/>
    </location>
</feature>
<evidence type="ECO:0000313" key="6">
    <source>
        <dbReference type="EMBL" id="KAJ1162086.1"/>
    </source>
</evidence>
<dbReference type="InterPro" id="IPR055355">
    <property type="entry name" value="ZP-C"/>
</dbReference>
<comment type="caution">
    <text evidence="6">The sequence shown here is derived from an EMBL/GenBank/DDBJ whole genome shotgun (WGS) entry which is preliminary data.</text>
</comment>
<dbReference type="Pfam" id="PF23344">
    <property type="entry name" value="ZP-N"/>
    <property type="match status" value="1"/>
</dbReference>
<feature type="transmembrane region" description="Helical" evidence="4">
    <location>
        <begin position="400"/>
        <end position="425"/>
    </location>
</feature>
<dbReference type="InterPro" id="IPR001507">
    <property type="entry name" value="ZP_dom"/>
</dbReference>
<dbReference type="PANTHER" id="PTHR14002">
    <property type="entry name" value="ENDOGLIN/TGF-BETA RECEPTOR TYPE III"/>
    <property type="match status" value="1"/>
</dbReference>
<dbReference type="EMBL" id="JANPWB010000008">
    <property type="protein sequence ID" value="KAJ1162086.1"/>
    <property type="molecule type" value="Genomic_DNA"/>
</dbReference>
<feature type="region of interest" description="Disordered" evidence="3">
    <location>
        <begin position="24"/>
        <end position="66"/>
    </location>
</feature>
<dbReference type="SMART" id="SM00241">
    <property type="entry name" value="ZP"/>
    <property type="match status" value="1"/>
</dbReference>
<keyword evidence="2" id="KW-1015">Disulfide bond</keyword>
<organism evidence="6 7">
    <name type="scientific">Pleurodeles waltl</name>
    <name type="common">Iberian ribbed newt</name>
    <dbReference type="NCBI Taxonomy" id="8319"/>
    <lineage>
        <taxon>Eukaryota</taxon>
        <taxon>Metazoa</taxon>
        <taxon>Chordata</taxon>
        <taxon>Craniata</taxon>
        <taxon>Vertebrata</taxon>
        <taxon>Euteleostomi</taxon>
        <taxon>Amphibia</taxon>
        <taxon>Batrachia</taxon>
        <taxon>Caudata</taxon>
        <taxon>Salamandroidea</taxon>
        <taxon>Salamandridae</taxon>
        <taxon>Pleurodelinae</taxon>
        <taxon>Pleurodeles</taxon>
    </lineage>
</organism>
<proteinExistence type="predicted"/>
<dbReference type="Gene3D" id="2.60.40.4100">
    <property type="entry name" value="Zona pellucida, ZP-C domain"/>
    <property type="match status" value="1"/>
</dbReference>
<keyword evidence="4" id="KW-1133">Transmembrane helix</keyword>
<evidence type="ECO:0000256" key="3">
    <source>
        <dbReference type="SAM" id="MobiDB-lite"/>
    </source>
</evidence>